<comment type="pathway">
    <text evidence="7">Amino-acid biosynthesis; L-histidine biosynthesis; L-histidine from 5-phospho-alpha-D-ribose 1-diphosphate: step 7/9.</text>
</comment>
<dbReference type="Proteomes" id="UP000683139">
    <property type="component" value="Unassembled WGS sequence"/>
</dbReference>
<dbReference type="NCBIfam" id="TIGR01141">
    <property type="entry name" value="hisC"/>
    <property type="match status" value="1"/>
</dbReference>
<organism evidence="9 10">
    <name type="scientific">Paenibacillus montaniterrae</name>
    <dbReference type="NCBI Taxonomy" id="429341"/>
    <lineage>
        <taxon>Bacteria</taxon>
        <taxon>Bacillati</taxon>
        <taxon>Bacillota</taxon>
        <taxon>Bacilli</taxon>
        <taxon>Bacillales</taxon>
        <taxon>Paenibacillaceae</taxon>
        <taxon>Paenibacillus</taxon>
    </lineage>
</organism>
<comment type="subunit">
    <text evidence="2 7">Homodimer.</text>
</comment>
<sequence length="365" mass="40776">MQPKQNIMHLPVYQPGKPIEDVKRELGLDDVIKLASNENPIGYSPKAKAAMLDEIDRLNIYPDGASVELTAVLAKKLGVAENQLIFGTGSSDIILMICRAYLTSADETVMADETFSQYKHNCEVENAKIVEVPLKEGKHDLDAMLEAVNERTKVLWICNPNNPTGTIVEHEELVQFLTKVPGHVLVVLDEAYCEYVTDEQYTDGTKLLEQFPNLVVLRTFSKVYGLAANRIGYGIGAAPVIRAINQVREPFNTGRLAQVAAKASLLDDEFLTRSRAANSAGRDYLHAQFDRMGLQYFEGHGNFIMVDVRTPSMQIFDRLLRKGIIIRAGWKHYPNSIRVSVGNEEQNAKFIQALEEVLTELAVLQ</sequence>
<dbReference type="AlphaFoldDB" id="A0A919YKI7"/>
<evidence type="ECO:0000256" key="3">
    <source>
        <dbReference type="ARBA" id="ARBA00022576"/>
    </source>
</evidence>
<evidence type="ECO:0000256" key="1">
    <source>
        <dbReference type="ARBA" id="ARBA00001933"/>
    </source>
</evidence>
<dbReference type="PANTHER" id="PTHR43643:SF3">
    <property type="entry name" value="HISTIDINOL-PHOSPHATE AMINOTRANSFERASE"/>
    <property type="match status" value="1"/>
</dbReference>
<comment type="caution">
    <text evidence="9">The sequence shown here is derived from an EMBL/GenBank/DDBJ whole genome shotgun (WGS) entry which is preliminary data.</text>
</comment>
<dbReference type="InterPro" id="IPR050106">
    <property type="entry name" value="HistidinolP_aminotransfase"/>
</dbReference>
<dbReference type="CDD" id="cd00609">
    <property type="entry name" value="AAT_like"/>
    <property type="match status" value="1"/>
</dbReference>
<feature type="domain" description="Aminotransferase class I/classII large" evidence="8">
    <location>
        <begin position="30"/>
        <end position="354"/>
    </location>
</feature>
<keyword evidence="6 7" id="KW-0368">Histidine biosynthesis</keyword>
<dbReference type="Pfam" id="PF00155">
    <property type="entry name" value="Aminotran_1_2"/>
    <property type="match status" value="1"/>
</dbReference>
<dbReference type="HAMAP" id="MF_01023">
    <property type="entry name" value="HisC_aminotrans_2"/>
    <property type="match status" value="1"/>
</dbReference>
<comment type="cofactor">
    <cofactor evidence="1 7">
        <name>pyridoxal 5'-phosphate</name>
        <dbReference type="ChEBI" id="CHEBI:597326"/>
    </cofactor>
</comment>
<dbReference type="GO" id="GO:0000105">
    <property type="term" value="P:L-histidine biosynthetic process"/>
    <property type="evidence" value="ECO:0007669"/>
    <property type="project" value="UniProtKB-UniRule"/>
</dbReference>
<evidence type="ECO:0000259" key="8">
    <source>
        <dbReference type="Pfam" id="PF00155"/>
    </source>
</evidence>
<keyword evidence="4 7" id="KW-0808">Transferase</keyword>
<evidence type="ECO:0000256" key="2">
    <source>
        <dbReference type="ARBA" id="ARBA00011738"/>
    </source>
</evidence>
<comment type="catalytic activity">
    <reaction evidence="7">
        <text>L-histidinol phosphate + 2-oxoglutarate = 3-(imidazol-4-yl)-2-oxopropyl phosphate + L-glutamate</text>
        <dbReference type="Rhea" id="RHEA:23744"/>
        <dbReference type="ChEBI" id="CHEBI:16810"/>
        <dbReference type="ChEBI" id="CHEBI:29985"/>
        <dbReference type="ChEBI" id="CHEBI:57766"/>
        <dbReference type="ChEBI" id="CHEBI:57980"/>
        <dbReference type="EC" id="2.6.1.9"/>
    </reaction>
</comment>
<dbReference type="EC" id="2.6.1.9" evidence="7"/>
<protein>
    <recommendedName>
        <fullName evidence="7">Histidinol-phosphate aminotransferase</fullName>
        <ecNumber evidence="7">2.6.1.9</ecNumber>
    </recommendedName>
    <alternativeName>
        <fullName evidence="7">Imidazole acetol-phosphate transaminase</fullName>
    </alternativeName>
</protein>
<evidence type="ECO:0000256" key="7">
    <source>
        <dbReference type="HAMAP-Rule" id="MF_01023"/>
    </source>
</evidence>
<dbReference type="RefSeq" id="WP_213513312.1">
    <property type="nucleotide sequence ID" value="NZ_BOSE01000001.1"/>
</dbReference>
<evidence type="ECO:0000256" key="6">
    <source>
        <dbReference type="ARBA" id="ARBA00023102"/>
    </source>
</evidence>
<keyword evidence="10" id="KW-1185">Reference proteome</keyword>
<dbReference type="GO" id="GO:0004400">
    <property type="term" value="F:histidinol-phosphate transaminase activity"/>
    <property type="evidence" value="ECO:0007669"/>
    <property type="project" value="UniProtKB-UniRule"/>
</dbReference>
<dbReference type="InterPro" id="IPR005861">
    <property type="entry name" value="HisP_aminotrans"/>
</dbReference>
<dbReference type="InterPro" id="IPR015422">
    <property type="entry name" value="PyrdxlP-dep_Trfase_small"/>
</dbReference>
<name>A0A919YKI7_9BACL</name>
<keyword evidence="3 7" id="KW-0032">Aminotransferase</keyword>
<dbReference type="Gene3D" id="3.90.1150.10">
    <property type="entry name" value="Aspartate Aminotransferase, domain 1"/>
    <property type="match status" value="1"/>
</dbReference>
<proteinExistence type="inferred from homology"/>
<evidence type="ECO:0000256" key="5">
    <source>
        <dbReference type="ARBA" id="ARBA00022898"/>
    </source>
</evidence>
<dbReference type="InterPro" id="IPR004839">
    <property type="entry name" value="Aminotransferase_I/II_large"/>
</dbReference>
<reference evidence="9" key="1">
    <citation type="submission" date="2021-03" db="EMBL/GenBank/DDBJ databases">
        <title>Antimicrobial resistance genes in bacteria isolated from Japanese honey, and their potential for conferring macrolide and lincosamide resistance in the American foulbrood pathogen Paenibacillus larvae.</title>
        <authorList>
            <person name="Okamoto M."/>
            <person name="Kumagai M."/>
            <person name="Kanamori H."/>
            <person name="Takamatsu D."/>
        </authorList>
    </citation>
    <scope>NUCLEOTIDE SEQUENCE</scope>
    <source>
        <strain evidence="9">J40TS1</strain>
    </source>
</reference>
<dbReference type="PANTHER" id="PTHR43643">
    <property type="entry name" value="HISTIDINOL-PHOSPHATE AMINOTRANSFERASE 2"/>
    <property type="match status" value="1"/>
</dbReference>
<evidence type="ECO:0000313" key="10">
    <source>
        <dbReference type="Proteomes" id="UP000683139"/>
    </source>
</evidence>
<dbReference type="GO" id="GO:0030170">
    <property type="term" value="F:pyridoxal phosphate binding"/>
    <property type="evidence" value="ECO:0007669"/>
    <property type="project" value="InterPro"/>
</dbReference>
<keyword evidence="7" id="KW-0028">Amino-acid biosynthesis</keyword>
<feature type="modified residue" description="N6-(pyridoxal phosphate)lysine" evidence="7">
    <location>
        <position position="222"/>
    </location>
</feature>
<dbReference type="EMBL" id="BOSE01000001">
    <property type="protein sequence ID" value="GIP15135.1"/>
    <property type="molecule type" value="Genomic_DNA"/>
</dbReference>
<dbReference type="Gene3D" id="3.40.640.10">
    <property type="entry name" value="Type I PLP-dependent aspartate aminotransferase-like (Major domain)"/>
    <property type="match status" value="1"/>
</dbReference>
<comment type="similarity">
    <text evidence="7">Belongs to the class-II pyridoxal-phosphate-dependent aminotransferase family. Histidinol-phosphate aminotransferase subfamily.</text>
</comment>
<dbReference type="InterPro" id="IPR015424">
    <property type="entry name" value="PyrdxlP-dep_Trfase"/>
</dbReference>
<evidence type="ECO:0000313" key="9">
    <source>
        <dbReference type="EMBL" id="GIP15135.1"/>
    </source>
</evidence>
<keyword evidence="5 7" id="KW-0663">Pyridoxal phosphate</keyword>
<accession>A0A919YKI7</accession>
<dbReference type="SUPFAM" id="SSF53383">
    <property type="entry name" value="PLP-dependent transferases"/>
    <property type="match status" value="1"/>
</dbReference>
<evidence type="ECO:0000256" key="4">
    <source>
        <dbReference type="ARBA" id="ARBA00022679"/>
    </source>
</evidence>
<gene>
    <name evidence="9" type="primary">hisC_1</name>
    <name evidence="7" type="synonym">hisC</name>
    <name evidence="9" type="ORF">J40TS1_07770</name>
</gene>
<dbReference type="InterPro" id="IPR015421">
    <property type="entry name" value="PyrdxlP-dep_Trfase_major"/>
</dbReference>